<organism evidence="2 3">
    <name type="scientific">Oryza sativa subsp. japonica</name>
    <name type="common">Rice</name>
    <dbReference type="NCBI Taxonomy" id="39947"/>
    <lineage>
        <taxon>Eukaryota</taxon>
        <taxon>Viridiplantae</taxon>
        <taxon>Streptophyta</taxon>
        <taxon>Embryophyta</taxon>
        <taxon>Tracheophyta</taxon>
        <taxon>Spermatophyta</taxon>
        <taxon>Magnoliopsida</taxon>
        <taxon>Liliopsida</taxon>
        <taxon>Poales</taxon>
        <taxon>Poaceae</taxon>
        <taxon>BOP clade</taxon>
        <taxon>Oryzoideae</taxon>
        <taxon>Oryzeae</taxon>
        <taxon>Oryzinae</taxon>
        <taxon>Oryza</taxon>
        <taxon>Oryza sativa</taxon>
    </lineage>
</organism>
<dbReference type="Proteomes" id="UP000000763">
    <property type="component" value="Chromosome 6"/>
</dbReference>
<protein>
    <submittedName>
        <fullName evidence="2">Uncharacterized protein</fullName>
    </submittedName>
</protein>
<feature type="region of interest" description="Disordered" evidence="1">
    <location>
        <begin position="304"/>
        <end position="352"/>
    </location>
</feature>
<feature type="compositionally biased region" description="Gly residues" evidence="1">
    <location>
        <begin position="43"/>
        <end position="54"/>
    </location>
</feature>
<reference evidence="3" key="2">
    <citation type="journal article" date="2008" name="Nucleic Acids Res.">
        <title>The rice annotation project database (RAP-DB): 2008 update.</title>
        <authorList>
            <consortium name="The rice annotation project (RAP)"/>
        </authorList>
    </citation>
    <scope>GENOME REANNOTATION</scope>
    <source>
        <strain evidence="3">cv. Nipponbare</strain>
    </source>
</reference>
<reference evidence="3" key="1">
    <citation type="journal article" date="2005" name="Nature">
        <title>The map-based sequence of the rice genome.</title>
        <authorList>
            <consortium name="International rice genome sequencing project (IRGSP)"/>
            <person name="Matsumoto T."/>
            <person name="Wu J."/>
            <person name="Kanamori H."/>
            <person name="Katayose Y."/>
            <person name="Fujisawa M."/>
            <person name="Namiki N."/>
            <person name="Mizuno H."/>
            <person name="Yamamoto K."/>
            <person name="Antonio B.A."/>
            <person name="Baba T."/>
            <person name="Sakata K."/>
            <person name="Nagamura Y."/>
            <person name="Aoki H."/>
            <person name="Arikawa K."/>
            <person name="Arita K."/>
            <person name="Bito T."/>
            <person name="Chiden Y."/>
            <person name="Fujitsuka N."/>
            <person name="Fukunaka R."/>
            <person name="Hamada M."/>
            <person name="Harada C."/>
            <person name="Hayashi A."/>
            <person name="Hijishita S."/>
            <person name="Honda M."/>
            <person name="Hosokawa S."/>
            <person name="Ichikawa Y."/>
            <person name="Idonuma A."/>
            <person name="Iijima M."/>
            <person name="Ikeda M."/>
            <person name="Ikeno M."/>
            <person name="Ito K."/>
            <person name="Ito S."/>
            <person name="Ito T."/>
            <person name="Ito Y."/>
            <person name="Ito Y."/>
            <person name="Iwabuchi A."/>
            <person name="Kamiya K."/>
            <person name="Karasawa W."/>
            <person name="Kurita K."/>
            <person name="Katagiri S."/>
            <person name="Kikuta A."/>
            <person name="Kobayashi H."/>
            <person name="Kobayashi N."/>
            <person name="Machita K."/>
            <person name="Maehara T."/>
            <person name="Masukawa M."/>
            <person name="Mizubayashi T."/>
            <person name="Mukai Y."/>
            <person name="Nagasaki H."/>
            <person name="Nagata Y."/>
            <person name="Naito S."/>
            <person name="Nakashima M."/>
            <person name="Nakama Y."/>
            <person name="Nakamichi Y."/>
            <person name="Nakamura M."/>
            <person name="Meguro A."/>
            <person name="Negishi M."/>
            <person name="Ohta I."/>
            <person name="Ohta T."/>
            <person name="Okamoto M."/>
            <person name="Ono N."/>
            <person name="Saji S."/>
            <person name="Sakaguchi M."/>
            <person name="Sakai K."/>
            <person name="Shibata M."/>
            <person name="Shimokawa T."/>
            <person name="Song J."/>
            <person name="Takazaki Y."/>
            <person name="Terasawa K."/>
            <person name="Tsugane M."/>
            <person name="Tsuji K."/>
            <person name="Ueda S."/>
            <person name="Waki K."/>
            <person name="Yamagata H."/>
            <person name="Yamamoto M."/>
            <person name="Yamamoto S."/>
            <person name="Yamane H."/>
            <person name="Yoshiki S."/>
            <person name="Yoshihara R."/>
            <person name="Yukawa K."/>
            <person name="Zhong H."/>
            <person name="Yano M."/>
            <person name="Yuan Q."/>
            <person name="Ouyang S."/>
            <person name="Liu J."/>
            <person name="Jones K.M."/>
            <person name="Gansberger K."/>
            <person name="Moffat K."/>
            <person name="Hill J."/>
            <person name="Bera J."/>
            <person name="Fadrosh D."/>
            <person name="Jin S."/>
            <person name="Johri S."/>
            <person name="Kim M."/>
            <person name="Overton L."/>
            <person name="Reardon M."/>
            <person name="Tsitrin T."/>
            <person name="Vuong H."/>
            <person name="Weaver B."/>
            <person name="Ciecko A."/>
            <person name="Tallon L."/>
            <person name="Jackson J."/>
            <person name="Pai G."/>
            <person name="Aken S.V."/>
            <person name="Utterback T."/>
            <person name="Reidmuller S."/>
            <person name="Feldblyum T."/>
            <person name="Hsiao J."/>
            <person name="Zismann V."/>
            <person name="Iobst S."/>
            <person name="de Vazeille A.R."/>
            <person name="Buell C.R."/>
            <person name="Ying K."/>
            <person name="Li Y."/>
            <person name="Lu T."/>
            <person name="Huang Y."/>
            <person name="Zhao Q."/>
            <person name="Feng Q."/>
            <person name="Zhang L."/>
            <person name="Zhu J."/>
            <person name="Weng Q."/>
            <person name="Mu J."/>
            <person name="Lu Y."/>
            <person name="Fan D."/>
            <person name="Liu Y."/>
            <person name="Guan J."/>
            <person name="Zhang Y."/>
            <person name="Yu S."/>
            <person name="Liu X."/>
            <person name="Zhang Y."/>
            <person name="Hong G."/>
            <person name="Han B."/>
            <person name="Choisne N."/>
            <person name="Demange N."/>
            <person name="Orjeda G."/>
            <person name="Samain S."/>
            <person name="Cattolico L."/>
            <person name="Pelletier E."/>
            <person name="Couloux A."/>
            <person name="Segurens B."/>
            <person name="Wincker P."/>
            <person name="D'Hont A."/>
            <person name="Scarpelli C."/>
            <person name="Weissenbach J."/>
            <person name="Salanoubat M."/>
            <person name="Quetier F."/>
            <person name="Yu Y."/>
            <person name="Kim H.R."/>
            <person name="Rambo T."/>
            <person name="Currie J."/>
            <person name="Collura K."/>
            <person name="Luo M."/>
            <person name="Yang T."/>
            <person name="Ammiraju J.S.S."/>
            <person name="Engler F."/>
            <person name="Soderlund C."/>
            <person name="Wing R.A."/>
            <person name="Palmer L.E."/>
            <person name="de la Bastide M."/>
            <person name="Spiegel L."/>
            <person name="Nascimento L."/>
            <person name="Zutavern T."/>
            <person name="O'Shaughnessy A."/>
            <person name="Dike S."/>
            <person name="Dedhia N."/>
            <person name="Preston R."/>
            <person name="Balija V."/>
            <person name="McCombie W.R."/>
            <person name="Chow T."/>
            <person name="Chen H."/>
            <person name="Chung M."/>
            <person name="Chen C."/>
            <person name="Shaw J."/>
            <person name="Wu H."/>
            <person name="Hsiao K."/>
            <person name="Chao Y."/>
            <person name="Chu M."/>
            <person name="Cheng C."/>
            <person name="Hour A."/>
            <person name="Lee P."/>
            <person name="Lin S."/>
            <person name="Lin Y."/>
            <person name="Liou J."/>
            <person name="Liu S."/>
            <person name="Hsing Y."/>
            <person name="Raghuvanshi S."/>
            <person name="Mohanty A."/>
            <person name="Bharti A.K."/>
            <person name="Gaur A."/>
            <person name="Gupta V."/>
            <person name="Kumar D."/>
            <person name="Ravi V."/>
            <person name="Vij S."/>
            <person name="Kapur A."/>
            <person name="Khurana P."/>
            <person name="Khurana P."/>
            <person name="Khurana J.P."/>
            <person name="Tyagi A.K."/>
            <person name="Gaikwad K."/>
            <person name="Singh A."/>
            <person name="Dalal V."/>
            <person name="Srivastava S."/>
            <person name="Dixit A."/>
            <person name="Pal A.K."/>
            <person name="Ghazi I.A."/>
            <person name="Yadav M."/>
            <person name="Pandit A."/>
            <person name="Bhargava A."/>
            <person name="Sureshbabu K."/>
            <person name="Batra K."/>
            <person name="Sharma T.R."/>
            <person name="Mohapatra T."/>
            <person name="Singh N.K."/>
            <person name="Messing J."/>
            <person name="Nelson A.B."/>
            <person name="Fuks G."/>
            <person name="Kavchok S."/>
            <person name="Keizer G."/>
            <person name="Linton E."/>
            <person name="Llaca V."/>
            <person name="Song R."/>
            <person name="Tanyolac B."/>
            <person name="Young S."/>
            <person name="Ho-Il K."/>
            <person name="Hahn J.H."/>
            <person name="Sangsakoo G."/>
            <person name="Vanavichit A."/>
            <person name="de Mattos Luiz.A.T."/>
            <person name="Zimmer P.D."/>
            <person name="Malone G."/>
            <person name="Dellagostin O."/>
            <person name="de Oliveira A.C."/>
            <person name="Bevan M."/>
            <person name="Bancroft I."/>
            <person name="Minx P."/>
            <person name="Cordum H."/>
            <person name="Wilson R."/>
            <person name="Cheng Z."/>
            <person name="Jin W."/>
            <person name="Jiang J."/>
            <person name="Leong S.A."/>
            <person name="Iwama H."/>
            <person name="Gojobori T."/>
            <person name="Itoh T."/>
            <person name="Niimura Y."/>
            <person name="Fujii Y."/>
            <person name="Habara T."/>
            <person name="Sakai H."/>
            <person name="Sato Y."/>
            <person name="Wilson G."/>
            <person name="Kumar K."/>
            <person name="McCouch S."/>
            <person name="Juretic N."/>
            <person name="Hoen D."/>
            <person name="Wright S."/>
            <person name="Bruskiewich R."/>
            <person name="Bureau T."/>
            <person name="Miyao A."/>
            <person name="Hirochika H."/>
            <person name="Nishikawa T."/>
            <person name="Kadowaki K."/>
            <person name="Sugiura M."/>
            <person name="Burr B."/>
            <person name="Sasaki T."/>
        </authorList>
    </citation>
    <scope>NUCLEOTIDE SEQUENCE [LARGE SCALE GENOMIC DNA]</scope>
    <source>
        <strain evidence="3">cv. Nipponbare</strain>
    </source>
</reference>
<dbReference type="EMBL" id="AP004739">
    <property type="protein sequence ID" value="BAD54148.1"/>
    <property type="molecule type" value="Genomic_DNA"/>
</dbReference>
<dbReference type="AlphaFoldDB" id="Q5Z7G6"/>
<accession>Q5Z7G6</accession>
<sequence>MPVRCNGQAGARLRTAGGGGGGWGLGAAGAEERPEAGAEAAVGGRGSEAGGGQRAAGAEPRPEAGAKARPAVGGRRGRRRRRVVGAEAAADGRRGAEAGGVRKHAGWAVDSGHRCAGARDAEVGAAAKWCSTWRWERLNVLTAGREMVLDGTRITKLCVSSYADPGGNGDELPLADAVAPETAVAAPEAQDGGGEGEVTATSDGFTVQDHDDDDAGAAAGCLAHQEWERESERERGEEGRECVYDSSISSPSHIFLLHKKLHQKCDGANFTSYGGYGKLDMMRQWRHRIWCSVSWEHWIRRRDEGDQKDGSADGAGSGVTLLGSPRSDSGSEGDKRSDSGGGRSGAVVLMTF</sequence>
<evidence type="ECO:0000313" key="2">
    <source>
        <dbReference type="EMBL" id="BAD54148.1"/>
    </source>
</evidence>
<gene>
    <name evidence="2" type="primary">OSJNBa0090E14.26</name>
</gene>
<feature type="compositionally biased region" description="Gly residues" evidence="1">
    <location>
        <begin position="16"/>
        <end position="27"/>
    </location>
</feature>
<evidence type="ECO:0000256" key="1">
    <source>
        <dbReference type="SAM" id="MobiDB-lite"/>
    </source>
</evidence>
<feature type="region of interest" description="Disordered" evidence="1">
    <location>
        <begin position="1"/>
        <end position="97"/>
    </location>
</feature>
<name>Q5Z7G6_ORYSJ</name>
<evidence type="ECO:0000313" key="3">
    <source>
        <dbReference type="Proteomes" id="UP000000763"/>
    </source>
</evidence>
<proteinExistence type="predicted"/>